<evidence type="ECO:0000313" key="1">
    <source>
        <dbReference type="EMBL" id="KRT16534.1"/>
    </source>
</evidence>
<keyword evidence="2" id="KW-1185">Reference proteome</keyword>
<dbReference type="EMBL" id="LMZQ01000005">
    <property type="protein sequence ID" value="KRT16534.1"/>
    <property type="molecule type" value="Genomic_DNA"/>
</dbReference>
<sequence>MDQIENHLQRAWSDGVYNINIEDVKIAIEELKEMDDEHGAIWVSVIKNDENVIEVDKDLTLTIIFEEREPINAKLNSWQEVIDLYQLLLNQKFDDIINLLK</sequence>
<accession>A0A0T5VRT3</accession>
<dbReference type="Proteomes" id="UP000051950">
    <property type="component" value="Unassembled WGS sequence"/>
</dbReference>
<comment type="caution">
    <text evidence="1">The sequence shown here is derived from an EMBL/GenBank/DDBJ whole genome shotgun (WGS) entry which is preliminary data.</text>
</comment>
<reference evidence="1 2" key="1">
    <citation type="submission" date="2015-11" db="EMBL/GenBank/DDBJ databases">
        <title>Sequence of Pedobacter ginsenosidimutans.</title>
        <authorList>
            <person name="Carson E."/>
            <person name="Keyser V."/>
            <person name="Newman J."/>
            <person name="Miller J."/>
        </authorList>
    </citation>
    <scope>NUCLEOTIDE SEQUENCE [LARGE SCALE GENOMIC DNA]</scope>
    <source>
        <strain evidence="1 2">KACC 14530</strain>
    </source>
</reference>
<gene>
    <name evidence="1" type="ORF">ASU31_10255</name>
</gene>
<dbReference type="STRING" id="687842.ASU31_10255"/>
<evidence type="ECO:0000313" key="2">
    <source>
        <dbReference type="Proteomes" id="UP000051950"/>
    </source>
</evidence>
<proteinExistence type="predicted"/>
<dbReference type="AlphaFoldDB" id="A0A0T5VRT3"/>
<protein>
    <submittedName>
        <fullName evidence="1">Uncharacterized protein</fullName>
    </submittedName>
</protein>
<name>A0A0T5VRT3_9SPHI</name>
<dbReference type="RefSeq" id="WP_057932215.1">
    <property type="nucleotide sequence ID" value="NZ_LMZQ01000005.1"/>
</dbReference>
<dbReference type="OrthoDB" id="965971at2"/>
<organism evidence="1 2">
    <name type="scientific">Pedobacter ginsenosidimutans</name>
    <dbReference type="NCBI Taxonomy" id="687842"/>
    <lineage>
        <taxon>Bacteria</taxon>
        <taxon>Pseudomonadati</taxon>
        <taxon>Bacteroidota</taxon>
        <taxon>Sphingobacteriia</taxon>
        <taxon>Sphingobacteriales</taxon>
        <taxon>Sphingobacteriaceae</taxon>
        <taxon>Pedobacter</taxon>
    </lineage>
</organism>